<gene>
    <name evidence="8" type="primary">xsa_1</name>
    <name evidence="8" type="ORF">PDESU_01571</name>
</gene>
<dbReference type="SUPFAM" id="SSF75005">
    <property type="entry name" value="Arabinanase/levansucrase/invertase"/>
    <property type="match status" value="1"/>
</dbReference>
<comment type="similarity">
    <text evidence="1 7">Belongs to the glycosyl hydrolase 43 family.</text>
</comment>
<organism evidence="8 9">
    <name type="scientific">Pontiella desulfatans</name>
    <dbReference type="NCBI Taxonomy" id="2750659"/>
    <lineage>
        <taxon>Bacteria</taxon>
        <taxon>Pseudomonadati</taxon>
        <taxon>Kiritimatiellota</taxon>
        <taxon>Kiritimatiellia</taxon>
        <taxon>Kiritimatiellales</taxon>
        <taxon>Pontiellaceae</taxon>
        <taxon>Pontiella</taxon>
    </lineage>
</organism>
<dbReference type="GO" id="GO:0004553">
    <property type="term" value="F:hydrolase activity, hydrolyzing O-glycosyl compounds"/>
    <property type="evidence" value="ECO:0007669"/>
    <property type="project" value="InterPro"/>
</dbReference>
<keyword evidence="3 7" id="KW-0378">Hydrolase</keyword>
<dbReference type="EMBL" id="CAAHFG010000001">
    <property type="protein sequence ID" value="VGO13017.1"/>
    <property type="molecule type" value="Genomic_DNA"/>
</dbReference>
<dbReference type="CDD" id="cd08990">
    <property type="entry name" value="GH43_AXH_like"/>
    <property type="match status" value="1"/>
</dbReference>
<keyword evidence="2" id="KW-0624">Polysaccharide degradation</keyword>
<name>A0A6C2TZH3_PONDE</name>
<dbReference type="RefSeq" id="WP_136078635.1">
    <property type="nucleotide sequence ID" value="NZ_CAAHFG010000001.1"/>
</dbReference>
<reference evidence="8 9" key="1">
    <citation type="submission" date="2019-04" db="EMBL/GenBank/DDBJ databases">
        <authorList>
            <person name="Van Vliet M D."/>
        </authorList>
    </citation>
    <scope>NUCLEOTIDE SEQUENCE [LARGE SCALE GENOMIC DNA]</scope>
    <source>
        <strain evidence="8 9">F1</strain>
    </source>
</reference>
<dbReference type="PANTHER" id="PTHR43772">
    <property type="entry name" value="ENDO-1,4-BETA-XYLANASE"/>
    <property type="match status" value="1"/>
</dbReference>
<dbReference type="Pfam" id="PF04616">
    <property type="entry name" value="Glyco_hydro_43"/>
    <property type="match status" value="1"/>
</dbReference>
<evidence type="ECO:0000313" key="8">
    <source>
        <dbReference type="EMBL" id="VGO13017.1"/>
    </source>
</evidence>
<keyword evidence="9" id="KW-1185">Reference proteome</keyword>
<dbReference type="InterPro" id="IPR006710">
    <property type="entry name" value="Glyco_hydro_43"/>
</dbReference>
<dbReference type="Proteomes" id="UP000366872">
    <property type="component" value="Unassembled WGS sequence"/>
</dbReference>
<dbReference type="GO" id="GO:0045493">
    <property type="term" value="P:xylan catabolic process"/>
    <property type="evidence" value="ECO:0007669"/>
    <property type="project" value="UniProtKB-KW"/>
</dbReference>
<evidence type="ECO:0000256" key="1">
    <source>
        <dbReference type="ARBA" id="ARBA00009865"/>
    </source>
</evidence>
<dbReference type="InterPro" id="IPR052176">
    <property type="entry name" value="Glycosyl_Hydrlase_43_Enz"/>
</dbReference>
<evidence type="ECO:0000256" key="3">
    <source>
        <dbReference type="ARBA" id="ARBA00022801"/>
    </source>
</evidence>
<evidence type="ECO:0000256" key="6">
    <source>
        <dbReference type="PIRSR" id="PIRSR606710-2"/>
    </source>
</evidence>
<dbReference type="AlphaFoldDB" id="A0A6C2TZH3"/>
<sequence length="307" mass="35108">MKYRQQLLMVILSVTIVGARATERAPNPFITHMFTADPSAHAWEDGRLYVYPSTDIKGKGYRSMDGYHVFSTDDMVNWIDHGEILHSRDVEWGTPKGGNMWAPDCVYKDGTYYFVFPHRDAGMVWELGVATSQDPASGFKLLGKIKGGRTFCDPCVFKDDDGQVYLYAVVKAKCYAAKLKDNMMEIDGEMVHQQGVDEHREGPFVFKRKDKYYMIYPDHSKPRNQMQYSMSDSPLGPWEPKGLFLEATNVLTMHGSIVEYKGQWYVFYHNGDLSKGKSTNRSLCFDKVFFNEDGTIQMVEQTRGAIQ</sequence>
<evidence type="ECO:0000313" key="9">
    <source>
        <dbReference type="Proteomes" id="UP000366872"/>
    </source>
</evidence>
<feature type="site" description="Important for catalytic activity, responsible for pKa modulation of the active site Glu and correct orientation of both the proton donor and substrate" evidence="6">
    <location>
        <position position="153"/>
    </location>
</feature>
<dbReference type="PANTHER" id="PTHR43772:SF2">
    <property type="entry name" value="PUTATIVE (AFU_ORTHOLOGUE AFUA_2G04480)-RELATED"/>
    <property type="match status" value="1"/>
</dbReference>
<keyword evidence="2" id="KW-0858">Xylan degradation</keyword>
<keyword evidence="4" id="KW-0119">Carbohydrate metabolism</keyword>
<dbReference type="Gene3D" id="2.115.10.20">
    <property type="entry name" value="Glycosyl hydrolase domain, family 43"/>
    <property type="match status" value="1"/>
</dbReference>
<keyword evidence="5 7" id="KW-0326">Glycosidase</keyword>
<proteinExistence type="inferred from homology"/>
<accession>A0A6C2TZH3</accession>
<dbReference type="InterPro" id="IPR023296">
    <property type="entry name" value="Glyco_hydro_beta-prop_sf"/>
</dbReference>
<evidence type="ECO:0000256" key="5">
    <source>
        <dbReference type="ARBA" id="ARBA00023295"/>
    </source>
</evidence>
<evidence type="ECO:0000256" key="7">
    <source>
        <dbReference type="RuleBase" id="RU361187"/>
    </source>
</evidence>
<evidence type="ECO:0000256" key="2">
    <source>
        <dbReference type="ARBA" id="ARBA00022651"/>
    </source>
</evidence>
<evidence type="ECO:0000256" key="4">
    <source>
        <dbReference type="ARBA" id="ARBA00023277"/>
    </source>
</evidence>
<protein>
    <submittedName>
        <fullName evidence="8">Xylosidase/arabinosidase</fullName>
    </submittedName>
</protein>